<comment type="caution">
    <text evidence="6">The sequence shown here is derived from an EMBL/GenBank/DDBJ whole genome shotgun (WGS) entry which is preliminary data.</text>
</comment>
<feature type="domain" description="Signal transduction histidine kinase internal region" evidence="5">
    <location>
        <begin position="436"/>
        <end position="514"/>
    </location>
</feature>
<organism evidence="6 7">
    <name type="scientific">Winogradskyella eximia</name>
    <dbReference type="NCBI Taxonomy" id="262006"/>
    <lineage>
        <taxon>Bacteria</taxon>
        <taxon>Pseudomonadati</taxon>
        <taxon>Bacteroidota</taxon>
        <taxon>Flavobacteriia</taxon>
        <taxon>Flavobacteriales</taxon>
        <taxon>Flavobacteriaceae</taxon>
        <taxon>Winogradskyella</taxon>
    </lineage>
</organism>
<evidence type="ECO:0000313" key="6">
    <source>
        <dbReference type="EMBL" id="RED44484.1"/>
    </source>
</evidence>
<dbReference type="AlphaFoldDB" id="A0A3D9H4Q5"/>
<feature type="coiled-coil region" evidence="2">
    <location>
        <begin position="323"/>
        <end position="395"/>
    </location>
</feature>
<keyword evidence="7" id="KW-1185">Reference proteome</keyword>
<dbReference type="SUPFAM" id="SSF48452">
    <property type="entry name" value="TPR-like"/>
    <property type="match status" value="2"/>
</dbReference>
<dbReference type="Proteomes" id="UP000256980">
    <property type="component" value="Unassembled WGS sequence"/>
</dbReference>
<sequence>MNLRFLHKLLSLFVVILLYTSQSFAQQPEFENTLAYLNNQKLIQFTQIDSILEPFKKDSLKMKQLLSDSKKNNYNEGSCFALNALGVINRDISNYDQSIKYHQEAKKYAEKANSTELKIISLNMIGVAYRRMDVVKLALDYHTEALKTAYSVINPSQTIIHNIAVSQNSIGNIYLALNQYDLAITQFNKSLKIEQNANNKLGLAINYHNIGYAEEAKGNLEVALSQYNKSLSYNNAIDSEIGRVICYNSIGRIYLKQENYAEAEPMIKNALEKALELDDQFYITSSYVNLGQLELEMNELPLAEKTLKKALNIANSYNLKSAVAESSKLLSKLNQKNKKFEAALDYYQKAVEIESTILTQQNLQYVNDIVLEYENENQNNQIKALALENETVRLRLERNKKILLYTSLLLAILGTALFILNRTKALRRDKHILTLEQDMLRSQMNPHFIFNSLNSIKLYIINNEKENAVYYLNKFSKLIRKILMASKEKETSLNDELETMKLYMNIENIRFDNEIDFNITVDPSINTEVTKIPSLVLQPFLENSLWHGLSSKTEQKKIDLIVSKKSSNFITVEIIDNGIGRIAARKINDNKKLKRNSVGIDITKARLANFSESFHNSYTLDIEDLYENDTPSGTKITLQIPTKKINTTHSLASKSSYF</sequence>
<dbReference type="PROSITE" id="PS50005">
    <property type="entry name" value="TPR"/>
    <property type="match status" value="2"/>
</dbReference>
<feature type="repeat" description="TPR" evidence="1">
    <location>
        <begin position="284"/>
        <end position="317"/>
    </location>
</feature>
<keyword evidence="3" id="KW-0812">Transmembrane</keyword>
<dbReference type="SUPFAM" id="SSF55874">
    <property type="entry name" value="ATPase domain of HSP90 chaperone/DNA topoisomerase II/histidine kinase"/>
    <property type="match status" value="1"/>
</dbReference>
<dbReference type="RefSeq" id="WP_115817084.1">
    <property type="nucleotide sequence ID" value="NZ_CANKZP010000003.1"/>
</dbReference>
<feature type="chain" id="PRO_5017582435" evidence="4">
    <location>
        <begin position="26"/>
        <end position="658"/>
    </location>
</feature>
<accession>A0A3D9H4Q5</accession>
<gene>
    <name evidence="6" type="ORF">DFQ10_103168</name>
</gene>
<evidence type="ECO:0000256" key="2">
    <source>
        <dbReference type="SAM" id="Coils"/>
    </source>
</evidence>
<name>A0A3D9H4Q5_9FLAO</name>
<evidence type="ECO:0000256" key="3">
    <source>
        <dbReference type="SAM" id="Phobius"/>
    </source>
</evidence>
<evidence type="ECO:0000256" key="4">
    <source>
        <dbReference type="SAM" id="SignalP"/>
    </source>
</evidence>
<dbReference type="PANTHER" id="PTHR34220:SF7">
    <property type="entry name" value="SENSOR HISTIDINE KINASE YPDA"/>
    <property type="match status" value="1"/>
</dbReference>
<dbReference type="EMBL" id="QRDV01000003">
    <property type="protein sequence ID" value="RED44484.1"/>
    <property type="molecule type" value="Genomic_DNA"/>
</dbReference>
<evidence type="ECO:0000259" key="5">
    <source>
        <dbReference type="Pfam" id="PF06580"/>
    </source>
</evidence>
<keyword evidence="3" id="KW-1133">Transmembrane helix</keyword>
<dbReference type="InterPro" id="IPR011990">
    <property type="entry name" value="TPR-like_helical_dom_sf"/>
</dbReference>
<evidence type="ECO:0000256" key="1">
    <source>
        <dbReference type="PROSITE-ProRule" id="PRU00339"/>
    </source>
</evidence>
<dbReference type="GO" id="GO:0000155">
    <property type="term" value="F:phosphorelay sensor kinase activity"/>
    <property type="evidence" value="ECO:0007669"/>
    <property type="project" value="InterPro"/>
</dbReference>
<dbReference type="InterPro" id="IPR010559">
    <property type="entry name" value="Sig_transdc_His_kin_internal"/>
</dbReference>
<dbReference type="InterPro" id="IPR036890">
    <property type="entry name" value="HATPase_C_sf"/>
</dbReference>
<dbReference type="PANTHER" id="PTHR34220">
    <property type="entry name" value="SENSOR HISTIDINE KINASE YPDA"/>
    <property type="match status" value="1"/>
</dbReference>
<dbReference type="GO" id="GO:0016020">
    <property type="term" value="C:membrane"/>
    <property type="evidence" value="ECO:0007669"/>
    <property type="project" value="InterPro"/>
</dbReference>
<reference evidence="6 7" key="1">
    <citation type="submission" date="2018-07" db="EMBL/GenBank/DDBJ databases">
        <title>Genomic Encyclopedia of Type Strains, Phase III (KMG-III): the genomes of soil and plant-associated and newly described type strains.</title>
        <authorList>
            <person name="Whitman W."/>
        </authorList>
    </citation>
    <scope>NUCLEOTIDE SEQUENCE [LARGE SCALE GENOMIC DNA]</scope>
    <source>
        <strain evidence="6 7">CECT 7946</strain>
    </source>
</reference>
<keyword evidence="1" id="KW-0802">TPR repeat</keyword>
<protein>
    <submittedName>
        <fullName evidence="6">Tetratricopeptide repeat protein</fullName>
    </submittedName>
</protein>
<feature type="signal peptide" evidence="4">
    <location>
        <begin position="1"/>
        <end position="25"/>
    </location>
</feature>
<dbReference type="OrthoDB" id="6190788at2"/>
<dbReference type="Pfam" id="PF06580">
    <property type="entry name" value="His_kinase"/>
    <property type="match status" value="1"/>
</dbReference>
<keyword evidence="4" id="KW-0732">Signal</keyword>
<proteinExistence type="predicted"/>
<keyword evidence="3" id="KW-0472">Membrane</keyword>
<feature type="repeat" description="TPR" evidence="1">
    <location>
        <begin position="164"/>
        <end position="197"/>
    </location>
</feature>
<feature type="transmembrane region" description="Helical" evidence="3">
    <location>
        <begin position="402"/>
        <end position="420"/>
    </location>
</feature>
<dbReference type="Gene3D" id="1.25.40.10">
    <property type="entry name" value="Tetratricopeptide repeat domain"/>
    <property type="match status" value="2"/>
</dbReference>
<evidence type="ECO:0000313" key="7">
    <source>
        <dbReference type="Proteomes" id="UP000256980"/>
    </source>
</evidence>
<keyword evidence="2" id="KW-0175">Coiled coil</keyword>
<dbReference type="InterPro" id="IPR050640">
    <property type="entry name" value="Bact_2-comp_sensor_kinase"/>
</dbReference>
<dbReference type="Pfam" id="PF13181">
    <property type="entry name" value="TPR_8"/>
    <property type="match status" value="1"/>
</dbReference>
<dbReference type="InterPro" id="IPR019734">
    <property type="entry name" value="TPR_rpt"/>
</dbReference>
<dbReference type="Pfam" id="PF13424">
    <property type="entry name" value="TPR_12"/>
    <property type="match status" value="2"/>
</dbReference>
<dbReference type="Gene3D" id="3.30.565.10">
    <property type="entry name" value="Histidine kinase-like ATPase, C-terminal domain"/>
    <property type="match status" value="1"/>
</dbReference>
<dbReference type="SMART" id="SM00028">
    <property type="entry name" value="TPR"/>
    <property type="match status" value="7"/>
</dbReference>